<organism evidence="1 2">
    <name type="scientific">Thermomonas haemolytica</name>
    <dbReference type="NCBI Taxonomy" id="141949"/>
    <lineage>
        <taxon>Bacteria</taxon>
        <taxon>Pseudomonadati</taxon>
        <taxon>Pseudomonadota</taxon>
        <taxon>Gammaproteobacteria</taxon>
        <taxon>Lysobacterales</taxon>
        <taxon>Lysobacteraceae</taxon>
        <taxon>Thermomonas</taxon>
    </lineage>
</organism>
<accession>A0A4R3N946</accession>
<reference evidence="1 2" key="1">
    <citation type="submission" date="2019-03" db="EMBL/GenBank/DDBJ databases">
        <title>Genomic Encyclopedia of Type Strains, Phase IV (KMG-IV): sequencing the most valuable type-strain genomes for metagenomic binning, comparative biology and taxonomic classification.</title>
        <authorList>
            <person name="Goeker M."/>
        </authorList>
    </citation>
    <scope>NUCLEOTIDE SEQUENCE [LARGE SCALE GENOMIC DNA]</scope>
    <source>
        <strain evidence="1 2">DSM 13605</strain>
    </source>
</reference>
<dbReference type="Proteomes" id="UP000295414">
    <property type="component" value="Unassembled WGS sequence"/>
</dbReference>
<name>A0A4R3N946_9GAMM</name>
<sequence length="154" mass="16290">MLVAALAAASASAEEVPFKGRTLEVDTGQEAKPILKVDGSRYVVPGSREQLVAKAQACLAAQEGVSVEAVDAEQGRLQVTLLTGFRASFANQTLRTKLAMEVGDGYFQATESSLELAQADGSGYVPLGQSAGLWEKALDALVKHEDALVDCMYR</sequence>
<proteinExistence type="predicted"/>
<gene>
    <name evidence="1" type="ORF">EDC34_103126</name>
</gene>
<protein>
    <submittedName>
        <fullName evidence="1">Uncharacterized protein</fullName>
    </submittedName>
</protein>
<comment type="caution">
    <text evidence="1">The sequence shown here is derived from an EMBL/GenBank/DDBJ whole genome shotgun (WGS) entry which is preliminary data.</text>
</comment>
<evidence type="ECO:0000313" key="2">
    <source>
        <dbReference type="Proteomes" id="UP000295414"/>
    </source>
</evidence>
<evidence type="ECO:0000313" key="1">
    <source>
        <dbReference type="EMBL" id="TCT24786.1"/>
    </source>
</evidence>
<dbReference type="EMBL" id="SMAP01000003">
    <property type="protein sequence ID" value="TCT24786.1"/>
    <property type="molecule type" value="Genomic_DNA"/>
</dbReference>
<dbReference type="AlphaFoldDB" id="A0A4R3N946"/>
<keyword evidence="2" id="KW-1185">Reference proteome</keyword>